<evidence type="ECO:0000313" key="10">
    <source>
        <dbReference type="EMBL" id="KNY29928.1"/>
    </source>
</evidence>
<evidence type="ECO:0000256" key="2">
    <source>
        <dbReference type="ARBA" id="ARBA00009045"/>
    </source>
</evidence>
<dbReference type="STRING" id="398512.Bccel_5205"/>
<keyword evidence="6 8" id="KW-0472">Membrane</keyword>
<dbReference type="SUPFAM" id="SSF144091">
    <property type="entry name" value="Rhomboid-like"/>
    <property type="match status" value="1"/>
</dbReference>
<evidence type="ECO:0000256" key="7">
    <source>
        <dbReference type="PROSITE-ProRule" id="PRU00339"/>
    </source>
</evidence>
<feature type="transmembrane region" description="Helical" evidence="8">
    <location>
        <begin position="268"/>
        <end position="286"/>
    </location>
</feature>
<comment type="subcellular location">
    <subcellularLocation>
        <location evidence="1">Membrane</location>
        <topology evidence="1">Multi-pass membrane protein</topology>
    </subcellularLocation>
</comment>
<feature type="domain" description="Peptidase S54 rhomboid" evidence="9">
    <location>
        <begin position="228"/>
        <end position="359"/>
    </location>
</feature>
<comment type="caution">
    <text evidence="10">The sequence shown here is derived from an EMBL/GenBank/DDBJ whole genome shotgun (WGS) entry which is preliminary data.</text>
</comment>
<dbReference type="PROSITE" id="PS50005">
    <property type="entry name" value="TPR"/>
    <property type="match status" value="1"/>
</dbReference>
<keyword evidence="3 8" id="KW-0812">Transmembrane</keyword>
<dbReference type="OrthoDB" id="9813074at2"/>
<dbReference type="Gene3D" id="1.25.40.10">
    <property type="entry name" value="Tetratricopeptide repeat domain"/>
    <property type="match status" value="1"/>
</dbReference>
<keyword evidence="5 8" id="KW-1133">Transmembrane helix</keyword>
<feature type="transmembrane region" description="Helical" evidence="8">
    <location>
        <begin position="237"/>
        <end position="256"/>
    </location>
</feature>
<organism evidence="10 11">
    <name type="scientific">Pseudobacteroides cellulosolvens ATCC 35603 = DSM 2933</name>
    <dbReference type="NCBI Taxonomy" id="398512"/>
    <lineage>
        <taxon>Bacteria</taxon>
        <taxon>Bacillati</taxon>
        <taxon>Bacillota</taxon>
        <taxon>Clostridia</taxon>
        <taxon>Eubacteriales</taxon>
        <taxon>Oscillospiraceae</taxon>
        <taxon>Pseudobacteroides</taxon>
    </lineage>
</organism>
<evidence type="ECO:0000256" key="1">
    <source>
        <dbReference type="ARBA" id="ARBA00004141"/>
    </source>
</evidence>
<dbReference type="Gene3D" id="1.20.1540.10">
    <property type="entry name" value="Rhomboid-like"/>
    <property type="match status" value="1"/>
</dbReference>
<dbReference type="AlphaFoldDB" id="A0A0L6JVR2"/>
<dbReference type="Pfam" id="PF13181">
    <property type="entry name" value="TPR_8"/>
    <property type="match status" value="1"/>
</dbReference>
<keyword evidence="7" id="KW-0802">TPR repeat</keyword>
<evidence type="ECO:0000256" key="6">
    <source>
        <dbReference type="ARBA" id="ARBA00023136"/>
    </source>
</evidence>
<dbReference type="InterPro" id="IPR050925">
    <property type="entry name" value="Rhomboid_protease_S54"/>
</dbReference>
<dbReference type="InterPro" id="IPR035952">
    <property type="entry name" value="Rhomboid-like_sf"/>
</dbReference>
<name>A0A0L6JVR2_9FIRM</name>
<sequence length="522" mass="58869">MKREFTYSLLQALIKDRDFMPLQDAEGKYSIYDKINILTKDAYGALVIVELLDGDSLTSEEIEERLRGNQNIIYQIEEGIAQYIYEVFIFSSYPEQDKLNVIKAAQYQKAKDRKYIKCLSVNLENKSVERYFKLPLTDEGISKNIKAIMKQGISREIVDVDIEEVVMQKRNEFHIKLEAKTPILSYALIALNVIIWIALSLYSAQSGTNFNELLLKFGAKENTHILSGEYWRFITPVFLHFDIPHLVLNCYSLYALNIVERVFGHVKFLAVYLIAGIMGNIASFLFSMGLGAGASGAIFGLLGSLLYFGLQRPTLFKAYFGANVFVMIFINLAYGFSRSGIDNFAHIGGLIGGFLATGAVSASDKTKWYLNRFIYIAVTIVIVVSSLFYGFGNPESKITLKVNEMEELDKNQNWNEVIKAGKEILALNPKSESNRISVYWTLAKAQGMTGEFDDAVENAKKLVEIDPTNGRYILGLLYHDMGQFEKARDELLEAKKLMSDKGNGGSKEIISNIDSILRNMGY</sequence>
<dbReference type="RefSeq" id="WP_036943567.1">
    <property type="nucleotide sequence ID" value="NZ_JQKC01000022.1"/>
</dbReference>
<evidence type="ECO:0000313" key="11">
    <source>
        <dbReference type="Proteomes" id="UP000036923"/>
    </source>
</evidence>
<dbReference type="PANTHER" id="PTHR43731:SF14">
    <property type="entry name" value="PRESENILIN-ASSOCIATED RHOMBOID-LIKE PROTEIN, MITOCHONDRIAL"/>
    <property type="match status" value="1"/>
</dbReference>
<feature type="transmembrane region" description="Helical" evidence="8">
    <location>
        <begin position="373"/>
        <end position="391"/>
    </location>
</feature>
<dbReference type="PANTHER" id="PTHR43731">
    <property type="entry name" value="RHOMBOID PROTEASE"/>
    <property type="match status" value="1"/>
</dbReference>
<dbReference type="InterPro" id="IPR019734">
    <property type="entry name" value="TPR_rpt"/>
</dbReference>
<evidence type="ECO:0000256" key="3">
    <source>
        <dbReference type="ARBA" id="ARBA00022692"/>
    </source>
</evidence>
<gene>
    <name evidence="10" type="ORF">Bccel_5205</name>
</gene>
<keyword evidence="11" id="KW-1185">Reference proteome</keyword>
<dbReference type="Pfam" id="PF01694">
    <property type="entry name" value="Rhomboid"/>
    <property type="match status" value="1"/>
</dbReference>
<feature type="transmembrane region" description="Helical" evidence="8">
    <location>
        <begin position="183"/>
        <end position="204"/>
    </location>
</feature>
<feature type="transmembrane region" description="Helical" evidence="8">
    <location>
        <begin position="317"/>
        <end position="337"/>
    </location>
</feature>
<reference evidence="11" key="1">
    <citation type="submission" date="2015-07" db="EMBL/GenBank/DDBJ databases">
        <title>Near-Complete Genome Sequence of the Cellulolytic Bacterium Bacteroides (Pseudobacteroides) cellulosolvens ATCC 35603.</title>
        <authorList>
            <person name="Dassa B."/>
            <person name="Utturkar S.M."/>
            <person name="Klingeman D.M."/>
            <person name="Hurt R.A."/>
            <person name="Keller M."/>
            <person name="Xu J."/>
            <person name="Reddy Y.H.K."/>
            <person name="Borovok I."/>
            <person name="Grinberg I.R."/>
            <person name="Lamed R."/>
            <person name="Zhivin O."/>
            <person name="Bayer E.A."/>
            <person name="Brown S.D."/>
        </authorList>
    </citation>
    <scope>NUCLEOTIDE SEQUENCE [LARGE SCALE GENOMIC DNA]</scope>
    <source>
        <strain evidence="11">DSM 2933</strain>
    </source>
</reference>
<dbReference type="InterPro" id="IPR022764">
    <property type="entry name" value="Peptidase_S54_rhomboid_dom"/>
</dbReference>
<feature type="transmembrane region" description="Helical" evidence="8">
    <location>
        <begin position="292"/>
        <end position="310"/>
    </location>
</feature>
<comment type="similarity">
    <text evidence="2">Belongs to the peptidase S54 family.</text>
</comment>
<keyword evidence="4" id="KW-0378">Hydrolase</keyword>
<evidence type="ECO:0000256" key="8">
    <source>
        <dbReference type="SAM" id="Phobius"/>
    </source>
</evidence>
<protein>
    <submittedName>
        <fullName evidence="10">Peptidase S54, rhomboid domain containing protein</fullName>
    </submittedName>
</protein>
<dbReference type="InterPro" id="IPR011990">
    <property type="entry name" value="TPR-like_helical_dom_sf"/>
</dbReference>
<feature type="transmembrane region" description="Helical" evidence="8">
    <location>
        <begin position="343"/>
        <end position="361"/>
    </location>
</feature>
<dbReference type="eggNOG" id="COG0705">
    <property type="taxonomic scope" value="Bacteria"/>
</dbReference>
<evidence type="ECO:0000259" key="9">
    <source>
        <dbReference type="Pfam" id="PF01694"/>
    </source>
</evidence>
<dbReference type="EMBL" id="LGTC01000001">
    <property type="protein sequence ID" value="KNY29928.1"/>
    <property type="molecule type" value="Genomic_DNA"/>
</dbReference>
<dbReference type="PATRIC" id="fig|398512.5.peg.5458"/>
<proteinExistence type="inferred from homology"/>
<evidence type="ECO:0000256" key="4">
    <source>
        <dbReference type="ARBA" id="ARBA00022801"/>
    </source>
</evidence>
<evidence type="ECO:0000256" key="5">
    <source>
        <dbReference type="ARBA" id="ARBA00022989"/>
    </source>
</evidence>
<dbReference type="GO" id="GO:0016020">
    <property type="term" value="C:membrane"/>
    <property type="evidence" value="ECO:0007669"/>
    <property type="project" value="UniProtKB-SubCell"/>
</dbReference>
<dbReference type="Proteomes" id="UP000036923">
    <property type="component" value="Unassembled WGS sequence"/>
</dbReference>
<accession>A0A0L6JVR2</accession>
<feature type="repeat" description="TPR" evidence="7">
    <location>
        <begin position="436"/>
        <end position="469"/>
    </location>
</feature>
<dbReference type="GO" id="GO:0004252">
    <property type="term" value="F:serine-type endopeptidase activity"/>
    <property type="evidence" value="ECO:0007669"/>
    <property type="project" value="InterPro"/>
</dbReference>
<dbReference type="SUPFAM" id="SSF48452">
    <property type="entry name" value="TPR-like"/>
    <property type="match status" value="1"/>
</dbReference>